<gene>
    <name evidence="3" type="ORF">J1836_001730</name>
    <name evidence="2" type="ORF">J1836_11085</name>
</gene>
<feature type="transmembrane region" description="Helical" evidence="1">
    <location>
        <begin position="53"/>
        <end position="75"/>
    </location>
</feature>
<name>A0A8B0SG87_9GAMM</name>
<accession>A0A8B0SG87</accession>
<evidence type="ECO:0000313" key="2">
    <source>
        <dbReference type="EMBL" id="MBO0613457.1"/>
    </source>
</evidence>
<keyword evidence="1" id="KW-0812">Transmembrane</keyword>
<keyword evidence="4" id="KW-1185">Reference proteome</keyword>
<evidence type="ECO:0000313" key="4">
    <source>
        <dbReference type="Proteomes" id="UP000664466"/>
    </source>
</evidence>
<reference evidence="2 4" key="1">
    <citation type="submission" date="2021-03" db="EMBL/GenBank/DDBJ databases">
        <title>Draft genome and methylome analysis of Thiotrix fructosivoruns ATCC 49748.</title>
        <authorList>
            <person name="Fomenkov A."/>
            <person name="Grabovich M.Y."/>
            <person name="Roberts R.J."/>
        </authorList>
    </citation>
    <scope>NUCLEOTIDE SEQUENCE [LARGE SCALE GENOMIC DNA]</scope>
    <source>
        <strain evidence="2 4">ATCC 49748</strain>
    </source>
</reference>
<dbReference type="AlphaFoldDB" id="A0A8B0SG87"/>
<dbReference type="EMBL" id="JAFMPM010000006">
    <property type="protein sequence ID" value="MBO0613457.1"/>
    <property type="molecule type" value="Genomic_DNA"/>
</dbReference>
<proteinExistence type="predicted"/>
<keyword evidence="1" id="KW-1133">Transmembrane helix</keyword>
<dbReference type="RefSeq" id="WP_207251152.1">
    <property type="nucleotide sequence ID" value="NZ_JAFMPM010000006.1"/>
</dbReference>
<evidence type="ECO:0000256" key="1">
    <source>
        <dbReference type="SAM" id="Phobius"/>
    </source>
</evidence>
<feature type="transmembrane region" description="Helical" evidence="1">
    <location>
        <begin position="29"/>
        <end position="47"/>
    </location>
</feature>
<dbReference type="Proteomes" id="UP000664466">
    <property type="component" value="Unassembled WGS sequence"/>
</dbReference>
<reference evidence="3" key="2">
    <citation type="submission" date="2021-04" db="EMBL/GenBank/DDBJ databases">
        <title>Complete Genome and methylome analysis of Thiothrix fructosivorans ATCC 49748.</title>
        <authorList>
            <person name="Fomenkov A."/>
            <person name="Sun L."/>
            <person name="Vincze T."/>
            <person name="Grabovich M.Y."/>
            <person name="Roberts R.J."/>
        </authorList>
    </citation>
    <scope>NUCLEOTIDE SEQUENCE</scope>
    <source>
        <strain evidence="3">ATCC 49748</strain>
    </source>
</reference>
<keyword evidence="1" id="KW-0472">Membrane</keyword>
<sequence length="103" mass="11872">MKRKTQCIHTQQIECQPSLVFHFMRVAKWIALSLLLGIGFIGALLQFQRHQEINWMFFSVCIVCGVILFWIGHCIMKSDCAIKRRCGTCVKVSTVSLTKIRQV</sequence>
<dbReference type="EMBL" id="CP072748">
    <property type="protein sequence ID" value="QTX11113.1"/>
    <property type="molecule type" value="Genomic_DNA"/>
</dbReference>
<protein>
    <submittedName>
        <fullName evidence="3">Uncharacterized protein</fullName>
    </submittedName>
</protein>
<organism evidence="3">
    <name type="scientific">Thiothrix fructosivorans</name>
    <dbReference type="NCBI Taxonomy" id="111770"/>
    <lineage>
        <taxon>Bacteria</taxon>
        <taxon>Pseudomonadati</taxon>
        <taxon>Pseudomonadota</taxon>
        <taxon>Gammaproteobacteria</taxon>
        <taxon>Thiotrichales</taxon>
        <taxon>Thiotrichaceae</taxon>
        <taxon>Thiothrix</taxon>
    </lineage>
</organism>
<evidence type="ECO:0000313" key="3">
    <source>
        <dbReference type="EMBL" id="QTX11113.1"/>
    </source>
</evidence>